<keyword evidence="3" id="KW-1185">Reference proteome</keyword>
<keyword evidence="1" id="KW-0812">Transmembrane</keyword>
<comment type="caution">
    <text evidence="2">The sequence shown here is derived from an EMBL/GenBank/DDBJ whole genome shotgun (WGS) entry which is preliminary data.</text>
</comment>
<feature type="transmembrane region" description="Helical" evidence="1">
    <location>
        <begin position="103"/>
        <end position="123"/>
    </location>
</feature>
<keyword evidence="1" id="KW-1133">Transmembrane helix</keyword>
<evidence type="ECO:0000313" key="3">
    <source>
        <dbReference type="Proteomes" id="UP000824890"/>
    </source>
</evidence>
<keyword evidence="1" id="KW-0472">Membrane</keyword>
<organism evidence="2 3">
    <name type="scientific">Brassica napus</name>
    <name type="common">Rape</name>
    <dbReference type="NCBI Taxonomy" id="3708"/>
    <lineage>
        <taxon>Eukaryota</taxon>
        <taxon>Viridiplantae</taxon>
        <taxon>Streptophyta</taxon>
        <taxon>Embryophyta</taxon>
        <taxon>Tracheophyta</taxon>
        <taxon>Spermatophyta</taxon>
        <taxon>Magnoliopsida</taxon>
        <taxon>eudicotyledons</taxon>
        <taxon>Gunneridae</taxon>
        <taxon>Pentapetalae</taxon>
        <taxon>rosids</taxon>
        <taxon>malvids</taxon>
        <taxon>Brassicales</taxon>
        <taxon>Brassicaceae</taxon>
        <taxon>Brassiceae</taxon>
        <taxon>Brassica</taxon>
    </lineage>
</organism>
<gene>
    <name evidence="2" type="ORF">HID58_002893</name>
</gene>
<dbReference type="EMBL" id="JAGKQM010000001">
    <property type="protein sequence ID" value="KAH0943256.1"/>
    <property type="molecule type" value="Genomic_DNA"/>
</dbReference>
<accession>A0ABQ8ENV8</accession>
<evidence type="ECO:0000313" key="2">
    <source>
        <dbReference type="EMBL" id="KAH0943256.1"/>
    </source>
</evidence>
<dbReference type="Proteomes" id="UP000824890">
    <property type="component" value="Unassembled WGS sequence"/>
</dbReference>
<protein>
    <submittedName>
        <fullName evidence="2">Uncharacterized protein</fullName>
    </submittedName>
</protein>
<evidence type="ECO:0000256" key="1">
    <source>
        <dbReference type="SAM" id="Phobius"/>
    </source>
</evidence>
<sequence length="199" mass="22423">MSDTCRQENGGSLLVWAKPKRIENQLFTSFSFSLAAIEYAIELSSTAYLLPGDGSPPDSITERRISSRASPLDGEVRFDHEDCISKEIKEKQPFPPHLKYNSVTFLLLSSLFCHIPSSIFFILSHSFFYMDPRNPYSQSVGYTSLLYSQHDNLQKLAILDTLLTRTQPLSEAEEAAKNKLLADFRITHGSSQLFTTFTG</sequence>
<proteinExistence type="predicted"/>
<name>A0ABQ8ENV8_BRANA</name>
<reference evidence="2 3" key="1">
    <citation type="submission" date="2021-05" db="EMBL/GenBank/DDBJ databases">
        <title>Genome Assembly of Synthetic Allotetraploid Brassica napus Reveals Homoeologous Exchanges between Subgenomes.</title>
        <authorList>
            <person name="Davis J.T."/>
        </authorList>
    </citation>
    <scope>NUCLEOTIDE SEQUENCE [LARGE SCALE GENOMIC DNA]</scope>
    <source>
        <strain evidence="3">cv. Da-Ae</strain>
        <tissue evidence="2">Seedling</tissue>
    </source>
</reference>